<dbReference type="OrthoDB" id="9816296at2"/>
<evidence type="ECO:0000256" key="1">
    <source>
        <dbReference type="ARBA" id="ARBA00023015"/>
    </source>
</evidence>
<comment type="caution">
    <text evidence="6">The sequence shown here is derived from an EMBL/GenBank/DDBJ whole genome shotgun (WGS) entry which is preliminary data.</text>
</comment>
<evidence type="ECO:0000256" key="2">
    <source>
        <dbReference type="ARBA" id="ARBA00023125"/>
    </source>
</evidence>
<evidence type="ECO:0000313" key="6">
    <source>
        <dbReference type="EMBL" id="KHL25825.1"/>
    </source>
</evidence>
<evidence type="ECO:0000313" key="7">
    <source>
        <dbReference type="Proteomes" id="UP000030988"/>
    </source>
</evidence>
<evidence type="ECO:0000256" key="4">
    <source>
        <dbReference type="PROSITE-ProRule" id="PRU00335"/>
    </source>
</evidence>
<feature type="DNA-binding region" description="H-T-H motif" evidence="4">
    <location>
        <begin position="34"/>
        <end position="53"/>
    </location>
</feature>
<evidence type="ECO:0000256" key="3">
    <source>
        <dbReference type="ARBA" id="ARBA00023163"/>
    </source>
</evidence>
<feature type="domain" description="HTH tetR-type" evidence="5">
    <location>
        <begin position="11"/>
        <end position="71"/>
    </location>
</feature>
<dbReference type="PANTHER" id="PTHR47506:SF3">
    <property type="entry name" value="HTH-TYPE TRANSCRIPTIONAL REGULATOR LMRA"/>
    <property type="match status" value="1"/>
</dbReference>
<organism evidence="6 7">
    <name type="scientific">Croceibacterium mercuriale</name>
    <dbReference type="NCBI Taxonomy" id="1572751"/>
    <lineage>
        <taxon>Bacteria</taxon>
        <taxon>Pseudomonadati</taxon>
        <taxon>Pseudomonadota</taxon>
        <taxon>Alphaproteobacteria</taxon>
        <taxon>Sphingomonadales</taxon>
        <taxon>Erythrobacteraceae</taxon>
        <taxon>Croceibacterium</taxon>
    </lineage>
</organism>
<dbReference type="STRING" id="1572751.PK98_04250"/>
<sequence>MSAGRRAQSTQENRARMVTAARKAFAANGYVAASMDDLTADAGLSRGALYHGFGGKAGLLAVVVEQIDSEMAARAQQAGAAQPDRWNALLAEAAAYIEMALEPEIRRIVLLDGPAILGDPSLWPSQNACLALTRSAVADLIADGTMQRVDVEAAARLLNGAALNAALWLASSEDPQRQLPDAIAAFRIMASGFLQDSRR</sequence>
<dbReference type="Gene3D" id="1.10.357.10">
    <property type="entry name" value="Tetracycline Repressor, domain 2"/>
    <property type="match status" value="1"/>
</dbReference>
<dbReference type="PANTHER" id="PTHR47506">
    <property type="entry name" value="TRANSCRIPTIONAL REGULATORY PROTEIN"/>
    <property type="match status" value="1"/>
</dbReference>
<dbReference type="GO" id="GO:0003677">
    <property type="term" value="F:DNA binding"/>
    <property type="evidence" value="ECO:0007669"/>
    <property type="project" value="UniProtKB-UniRule"/>
</dbReference>
<keyword evidence="3" id="KW-0804">Transcription</keyword>
<dbReference type="Pfam" id="PF21351">
    <property type="entry name" value="TetR_C_41"/>
    <property type="match status" value="1"/>
</dbReference>
<dbReference type="InterPro" id="IPR009057">
    <property type="entry name" value="Homeodomain-like_sf"/>
</dbReference>
<evidence type="ECO:0000259" key="5">
    <source>
        <dbReference type="PROSITE" id="PS50977"/>
    </source>
</evidence>
<dbReference type="PRINTS" id="PR00455">
    <property type="entry name" value="HTHTETR"/>
</dbReference>
<dbReference type="Pfam" id="PF00440">
    <property type="entry name" value="TetR_N"/>
    <property type="match status" value="1"/>
</dbReference>
<dbReference type="SUPFAM" id="SSF46689">
    <property type="entry name" value="Homeodomain-like"/>
    <property type="match status" value="1"/>
</dbReference>
<gene>
    <name evidence="6" type="ORF">PK98_04250</name>
</gene>
<accession>A0A0B2C0Y4</accession>
<keyword evidence="1" id="KW-0805">Transcription regulation</keyword>
<keyword evidence="2 4" id="KW-0238">DNA-binding</keyword>
<reference evidence="6 7" key="1">
    <citation type="submission" date="2014-11" db="EMBL/GenBank/DDBJ databases">
        <title>Draft genome sequence of Kirrobacter mercurialis.</title>
        <authorList>
            <person name="Coil D.A."/>
            <person name="Eisen J.A."/>
        </authorList>
    </citation>
    <scope>NUCLEOTIDE SEQUENCE [LARGE SCALE GENOMIC DNA]</scope>
    <source>
        <strain evidence="6 7">Coronado</strain>
    </source>
</reference>
<protein>
    <submittedName>
        <fullName evidence="6">TetR family transcriptional regulator</fullName>
    </submittedName>
</protein>
<dbReference type="Proteomes" id="UP000030988">
    <property type="component" value="Unassembled WGS sequence"/>
</dbReference>
<keyword evidence="7" id="KW-1185">Reference proteome</keyword>
<dbReference type="InterPro" id="IPR001647">
    <property type="entry name" value="HTH_TetR"/>
</dbReference>
<proteinExistence type="predicted"/>
<dbReference type="AlphaFoldDB" id="A0A0B2C0Y4"/>
<dbReference type="RefSeq" id="WP_039094541.1">
    <property type="nucleotide sequence ID" value="NZ_JTDN01000001.1"/>
</dbReference>
<name>A0A0B2C0Y4_9SPHN</name>
<dbReference type="EMBL" id="JTDN01000001">
    <property type="protein sequence ID" value="KHL25825.1"/>
    <property type="molecule type" value="Genomic_DNA"/>
</dbReference>
<dbReference type="PROSITE" id="PS50977">
    <property type="entry name" value="HTH_TETR_2"/>
    <property type="match status" value="1"/>
</dbReference>
<dbReference type="InterPro" id="IPR049484">
    <property type="entry name" value="Rv0078-like_C"/>
</dbReference>